<accession>A0AAV0GLM7</accession>
<evidence type="ECO:0000313" key="1">
    <source>
        <dbReference type="EMBL" id="CAH9102240.1"/>
    </source>
</evidence>
<organism evidence="2 3">
    <name type="scientific">Cuscuta epithymum</name>
    <dbReference type="NCBI Taxonomy" id="186058"/>
    <lineage>
        <taxon>Eukaryota</taxon>
        <taxon>Viridiplantae</taxon>
        <taxon>Streptophyta</taxon>
        <taxon>Embryophyta</taxon>
        <taxon>Tracheophyta</taxon>
        <taxon>Spermatophyta</taxon>
        <taxon>Magnoliopsida</taxon>
        <taxon>eudicotyledons</taxon>
        <taxon>Gunneridae</taxon>
        <taxon>Pentapetalae</taxon>
        <taxon>asterids</taxon>
        <taxon>lamiids</taxon>
        <taxon>Solanales</taxon>
        <taxon>Convolvulaceae</taxon>
        <taxon>Cuscuteae</taxon>
        <taxon>Cuscuta</taxon>
        <taxon>Cuscuta subgen. Cuscuta</taxon>
    </lineage>
</organism>
<sequence length="98" mass="10966">MISSATCIMAIFFYSSHFQKRPGDVPSSLPLVFHRAYNSFLLLNLVITFRSVFISPSSFICCALACNSTKQGTCWCGCYSVMSSKLVRLHYESFLGVM</sequence>
<dbReference type="EMBL" id="CAMAPF010000114">
    <property type="protein sequence ID" value="CAH9102240.1"/>
    <property type="molecule type" value="Genomic_DNA"/>
</dbReference>
<dbReference type="Proteomes" id="UP001152523">
    <property type="component" value="Unassembled WGS sequence"/>
</dbReference>
<dbReference type="EMBL" id="CAMAPF010001289">
    <property type="protein sequence ID" value="CAH9148883.1"/>
    <property type="molecule type" value="Genomic_DNA"/>
</dbReference>
<proteinExistence type="predicted"/>
<comment type="caution">
    <text evidence="2">The sequence shown here is derived from an EMBL/GenBank/DDBJ whole genome shotgun (WGS) entry which is preliminary data.</text>
</comment>
<evidence type="ECO:0000313" key="2">
    <source>
        <dbReference type="EMBL" id="CAH9148883.1"/>
    </source>
</evidence>
<evidence type="ECO:0000313" key="3">
    <source>
        <dbReference type="Proteomes" id="UP001152523"/>
    </source>
</evidence>
<protein>
    <submittedName>
        <fullName evidence="2">Uncharacterized protein</fullName>
    </submittedName>
</protein>
<name>A0AAV0GLM7_9ASTE</name>
<reference evidence="2" key="1">
    <citation type="submission" date="2022-07" db="EMBL/GenBank/DDBJ databases">
        <authorList>
            <person name="Macas J."/>
            <person name="Novak P."/>
            <person name="Neumann P."/>
        </authorList>
    </citation>
    <scope>NUCLEOTIDE SEQUENCE</scope>
</reference>
<dbReference type="AlphaFoldDB" id="A0AAV0GLM7"/>
<gene>
    <name evidence="1" type="ORF">CEPIT_LOCUS15939</name>
    <name evidence="2" type="ORF">CEPIT_LOCUS44848</name>
</gene>
<keyword evidence="3" id="KW-1185">Reference proteome</keyword>